<accession>A0ABR3FIB8</accession>
<keyword evidence="3" id="KW-1185">Reference proteome</keyword>
<dbReference type="Pfam" id="PF20151">
    <property type="entry name" value="DUF6533"/>
    <property type="match status" value="1"/>
</dbReference>
<feature type="non-terminal residue" evidence="2">
    <location>
        <position position="61"/>
    </location>
</feature>
<feature type="domain" description="DUF6533" evidence="1">
    <location>
        <begin position="3"/>
        <end position="40"/>
    </location>
</feature>
<organism evidence="2 3">
    <name type="scientific">Marasmius crinis-equi</name>
    <dbReference type="NCBI Taxonomy" id="585013"/>
    <lineage>
        <taxon>Eukaryota</taxon>
        <taxon>Fungi</taxon>
        <taxon>Dikarya</taxon>
        <taxon>Basidiomycota</taxon>
        <taxon>Agaricomycotina</taxon>
        <taxon>Agaricomycetes</taxon>
        <taxon>Agaricomycetidae</taxon>
        <taxon>Agaricales</taxon>
        <taxon>Marasmiineae</taxon>
        <taxon>Marasmiaceae</taxon>
        <taxon>Marasmius</taxon>
    </lineage>
</organism>
<comment type="caution">
    <text evidence="2">The sequence shown here is derived from an EMBL/GenBank/DDBJ whole genome shotgun (WGS) entry which is preliminary data.</text>
</comment>
<evidence type="ECO:0000259" key="1">
    <source>
        <dbReference type="Pfam" id="PF20151"/>
    </source>
</evidence>
<name>A0ABR3FIB8_9AGAR</name>
<proteinExistence type="predicted"/>
<reference evidence="2 3" key="1">
    <citation type="submission" date="2024-02" db="EMBL/GenBank/DDBJ databases">
        <title>A draft genome for the cacao thread blight pathogen Marasmius crinis-equi.</title>
        <authorList>
            <person name="Cohen S.P."/>
            <person name="Baruah I.K."/>
            <person name="Amoako-Attah I."/>
            <person name="Bukari Y."/>
            <person name="Meinhardt L.W."/>
            <person name="Bailey B.A."/>
        </authorList>
    </citation>
    <scope>NUCLEOTIDE SEQUENCE [LARGE SCALE GENOMIC DNA]</scope>
    <source>
        <strain evidence="2 3">GH-76</strain>
    </source>
</reference>
<sequence>MSAMLLYDYLLTFSEEVELIWKARWTIPKVLFLIMRYCVPAALLIHIHQFSGISDAGLSDT</sequence>
<gene>
    <name evidence="2" type="ORF">V5O48_006876</name>
</gene>
<dbReference type="EMBL" id="JBAHYK010000336">
    <property type="protein sequence ID" value="KAL0575100.1"/>
    <property type="molecule type" value="Genomic_DNA"/>
</dbReference>
<evidence type="ECO:0000313" key="3">
    <source>
        <dbReference type="Proteomes" id="UP001465976"/>
    </source>
</evidence>
<dbReference type="Proteomes" id="UP001465976">
    <property type="component" value="Unassembled WGS sequence"/>
</dbReference>
<evidence type="ECO:0000313" key="2">
    <source>
        <dbReference type="EMBL" id="KAL0575100.1"/>
    </source>
</evidence>
<dbReference type="InterPro" id="IPR045340">
    <property type="entry name" value="DUF6533"/>
</dbReference>
<protein>
    <recommendedName>
        <fullName evidence="1">DUF6533 domain-containing protein</fullName>
    </recommendedName>
</protein>